<comment type="subcellular location">
    <subcellularLocation>
        <location evidence="1">Membrane</location>
        <topology evidence="1">Multi-pass membrane protein</topology>
    </subcellularLocation>
</comment>
<feature type="transmembrane region" description="Helical" evidence="6">
    <location>
        <begin position="59"/>
        <end position="76"/>
    </location>
</feature>
<feature type="transmembrane region" description="Helical" evidence="6">
    <location>
        <begin position="541"/>
        <end position="563"/>
    </location>
</feature>
<dbReference type="InterPro" id="IPR011701">
    <property type="entry name" value="MFS"/>
</dbReference>
<evidence type="ECO:0000256" key="3">
    <source>
        <dbReference type="ARBA" id="ARBA00022989"/>
    </source>
</evidence>
<feature type="transmembrane region" description="Helical" evidence="6">
    <location>
        <begin position="340"/>
        <end position="360"/>
    </location>
</feature>
<dbReference type="EMBL" id="BQFW01000006">
    <property type="protein sequence ID" value="GJJ72266.1"/>
    <property type="molecule type" value="Genomic_DNA"/>
</dbReference>
<feature type="transmembrane region" description="Helical" evidence="6">
    <location>
        <begin position="380"/>
        <end position="400"/>
    </location>
</feature>
<evidence type="ECO:0000256" key="4">
    <source>
        <dbReference type="ARBA" id="ARBA00023136"/>
    </source>
</evidence>
<accession>A0A9P3LVK5</accession>
<keyword evidence="2 6" id="KW-0812">Transmembrane</keyword>
<keyword evidence="8" id="KW-1185">Reference proteome</keyword>
<dbReference type="Gene3D" id="1.20.1250.20">
    <property type="entry name" value="MFS general substrate transporter like domains"/>
    <property type="match status" value="1"/>
</dbReference>
<dbReference type="Proteomes" id="UP000827284">
    <property type="component" value="Unassembled WGS sequence"/>
</dbReference>
<name>A0A9P3LVK5_9FUNG</name>
<keyword evidence="3 6" id="KW-1133">Transmembrane helix</keyword>
<feature type="region of interest" description="Disordered" evidence="5">
    <location>
        <begin position="412"/>
        <end position="431"/>
    </location>
</feature>
<evidence type="ECO:0000256" key="2">
    <source>
        <dbReference type="ARBA" id="ARBA00022692"/>
    </source>
</evidence>
<comment type="caution">
    <text evidence="7">The sequence shown here is derived from an EMBL/GenBank/DDBJ whole genome shotgun (WGS) entry which is preliminary data.</text>
</comment>
<dbReference type="SUPFAM" id="SSF103473">
    <property type="entry name" value="MFS general substrate transporter"/>
    <property type="match status" value="1"/>
</dbReference>
<dbReference type="PANTHER" id="PTHR23507:SF1">
    <property type="entry name" value="FI18259P1-RELATED"/>
    <property type="match status" value="1"/>
</dbReference>
<protein>
    <recommendedName>
        <fullName evidence="9">Major facilitator superfamily (MFS) profile domain-containing protein</fullName>
    </recommendedName>
</protein>
<feature type="transmembrane region" description="Helical" evidence="6">
    <location>
        <begin position="506"/>
        <end position="529"/>
    </location>
</feature>
<feature type="transmembrane region" description="Helical" evidence="6">
    <location>
        <begin position="450"/>
        <end position="473"/>
    </location>
</feature>
<feature type="transmembrane region" description="Helical" evidence="6">
    <location>
        <begin position="157"/>
        <end position="177"/>
    </location>
</feature>
<evidence type="ECO:0000256" key="1">
    <source>
        <dbReference type="ARBA" id="ARBA00004141"/>
    </source>
</evidence>
<feature type="transmembrane region" description="Helical" evidence="6">
    <location>
        <begin position="224"/>
        <end position="242"/>
    </location>
</feature>
<keyword evidence="4 6" id="KW-0472">Membrane</keyword>
<evidence type="ECO:0008006" key="9">
    <source>
        <dbReference type="Google" id="ProtNLM"/>
    </source>
</evidence>
<dbReference type="GO" id="GO:0016020">
    <property type="term" value="C:membrane"/>
    <property type="evidence" value="ECO:0007669"/>
    <property type="project" value="UniProtKB-SubCell"/>
</dbReference>
<organism evidence="7 8">
    <name type="scientific">Entomortierella parvispora</name>
    <dbReference type="NCBI Taxonomy" id="205924"/>
    <lineage>
        <taxon>Eukaryota</taxon>
        <taxon>Fungi</taxon>
        <taxon>Fungi incertae sedis</taxon>
        <taxon>Mucoromycota</taxon>
        <taxon>Mortierellomycotina</taxon>
        <taxon>Mortierellomycetes</taxon>
        <taxon>Mortierellales</taxon>
        <taxon>Mortierellaceae</taxon>
        <taxon>Entomortierella</taxon>
    </lineage>
</organism>
<feature type="compositionally biased region" description="Low complexity" evidence="5">
    <location>
        <begin position="412"/>
        <end position="422"/>
    </location>
</feature>
<feature type="transmembrane region" description="Helical" evidence="6">
    <location>
        <begin position="189"/>
        <end position="212"/>
    </location>
</feature>
<sequence length="575" mass="62691">MSTSYSHSPEQEPLLESDDSRSYTDETPEQEIPSPLSADEAEDVWMAELARRPWYRRPSIYWLCPFLFFLAITAGFEGSPTAQLRIRIICRDIVNATPPIIPSSLSFSDEEDLCKTPEVLAQVAVILSRIQATEGIISLMTLTWWTSLSDKYGRVFLLRWSVLVSIIATCIQLYAAAPRNLSGTTLLTIGGVFQGATATGHLYNPAVLAYVADCTPALTRSMQIGLTLSAFSMGGIIGPFLGGYTTKVTEQLTTALWIVVVLFALLYMLLLFIPESLKPKARNSSQNMVPGLVHGAVPKSGSTLLRVAETIKQSALSIFKPFKMFLPNNVVVSERMPSKYIPSLLLLAKVIIHFVAIGQSSNFYPMTNLLFHWGAYEDGIFLSGMGIVTTVTFIVIFPLLQKAYKSRYNIEESSSTGSGETSFSAVPTTEDVDPAPSNSTIRALKMDISFYLYGLAIIAIGFSIFPIFLTVSTLVTSEIMTILGSIGATSGMSVITTIMPADHTGMVMGALSVIDSIASTAAVLSYGQIFAKTSSTTPQAYYFLSLSLMITAGLVVMPVWTFFHRPNRKTAGRMA</sequence>
<dbReference type="OrthoDB" id="3026777at2759"/>
<evidence type="ECO:0000256" key="5">
    <source>
        <dbReference type="SAM" id="MobiDB-lite"/>
    </source>
</evidence>
<feature type="region of interest" description="Disordered" evidence="5">
    <location>
        <begin position="1"/>
        <end position="37"/>
    </location>
</feature>
<evidence type="ECO:0000313" key="7">
    <source>
        <dbReference type="EMBL" id="GJJ72266.1"/>
    </source>
</evidence>
<dbReference type="InterPro" id="IPR036259">
    <property type="entry name" value="MFS_trans_sf"/>
</dbReference>
<proteinExistence type="predicted"/>
<reference evidence="7" key="2">
    <citation type="journal article" date="2022" name="Microbiol. Resour. Announc.">
        <title>Whole-Genome Sequence of Entomortierella parvispora E1425, a Mucoromycotan Fungus Associated with Burkholderiaceae-Related Endosymbiotic Bacteria.</title>
        <authorList>
            <person name="Herlambang A."/>
            <person name="Guo Y."/>
            <person name="Takashima Y."/>
            <person name="Narisawa K."/>
            <person name="Ohta H."/>
            <person name="Nishizawa T."/>
        </authorList>
    </citation>
    <scope>NUCLEOTIDE SEQUENCE</scope>
    <source>
        <strain evidence="7">E1425</strain>
    </source>
</reference>
<feature type="transmembrane region" description="Helical" evidence="6">
    <location>
        <begin position="479"/>
        <end position="499"/>
    </location>
</feature>
<evidence type="ECO:0000313" key="8">
    <source>
        <dbReference type="Proteomes" id="UP000827284"/>
    </source>
</evidence>
<dbReference type="Pfam" id="PF07690">
    <property type="entry name" value="MFS_1"/>
    <property type="match status" value="1"/>
</dbReference>
<dbReference type="AlphaFoldDB" id="A0A9P3LVK5"/>
<dbReference type="GO" id="GO:0022857">
    <property type="term" value="F:transmembrane transporter activity"/>
    <property type="evidence" value="ECO:0007669"/>
    <property type="project" value="InterPro"/>
</dbReference>
<reference evidence="7" key="1">
    <citation type="submission" date="2021-11" db="EMBL/GenBank/DDBJ databases">
        <authorList>
            <person name="Herlambang A."/>
            <person name="Guo Y."/>
            <person name="Takashima Y."/>
            <person name="Nishizawa T."/>
        </authorList>
    </citation>
    <scope>NUCLEOTIDE SEQUENCE</scope>
    <source>
        <strain evidence="7">E1425</strain>
    </source>
</reference>
<evidence type="ECO:0000256" key="6">
    <source>
        <dbReference type="SAM" id="Phobius"/>
    </source>
</evidence>
<feature type="transmembrane region" description="Helical" evidence="6">
    <location>
        <begin position="254"/>
        <end position="273"/>
    </location>
</feature>
<dbReference type="PANTHER" id="PTHR23507">
    <property type="entry name" value="ZGC:174356"/>
    <property type="match status" value="1"/>
</dbReference>
<gene>
    <name evidence="7" type="ORF">EMPS_04623</name>
</gene>